<dbReference type="Proteomes" id="UP000563151">
    <property type="component" value="Unassembled WGS sequence"/>
</dbReference>
<organism evidence="6 7">
    <name type="scientific">Clostridium tetanomorphum</name>
    <dbReference type="NCBI Taxonomy" id="1553"/>
    <lineage>
        <taxon>Bacteria</taxon>
        <taxon>Bacillati</taxon>
        <taxon>Bacillota</taxon>
        <taxon>Clostridia</taxon>
        <taxon>Eubacteriales</taxon>
        <taxon>Clostridiaceae</taxon>
        <taxon>Clostridium</taxon>
    </lineage>
</organism>
<keyword evidence="4 5" id="KW-0472">Membrane</keyword>
<evidence type="ECO:0000313" key="6">
    <source>
        <dbReference type="EMBL" id="MBC2397883.1"/>
    </source>
</evidence>
<keyword evidence="3 5" id="KW-1133">Transmembrane helix</keyword>
<feature type="transmembrane region" description="Helical" evidence="5">
    <location>
        <begin position="134"/>
        <end position="155"/>
    </location>
</feature>
<protein>
    <submittedName>
        <fullName evidence="6">Energy-coupling factor transporter transmembrane protein EcfT</fullName>
    </submittedName>
</protein>
<evidence type="ECO:0000256" key="2">
    <source>
        <dbReference type="ARBA" id="ARBA00022692"/>
    </source>
</evidence>
<feature type="transmembrane region" description="Helical" evidence="5">
    <location>
        <begin position="162"/>
        <end position="181"/>
    </location>
</feature>
<proteinExistence type="predicted"/>
<feature type="transmembrane region" description="Helical" evidence="5">
    <location>
        <begin position="25"/>
        <end position="54"/>
    </location>
</feature>
<evidence type="ECO:0000256" key="5">
    <source>
        <dbReference type="SAM" id="Phobius"/>
    </source>
</evidence>
<accession>A0A923J1Y7</accession>
<name>A0A923J1Y7_CLOTT</name>
<comment type="caution">
    <text evidence="6">The sequence shown here is derived from an EMBL/GenBank/DDBJ whole genome shotgun (WGS) entry which is preliminary data.</text>
</comment>
<dbReference type="PANTHER" id="PTHR33514">
    <property type="entry name" value="PROTEIN ABCI12, CHLOROPLASTIC"/>
    <property type="match status" value="1"/>
</dbReference>
<dbReference type="PANTHER" id="PTHR33514:SF13">
    <property type="entry name" value="PROTEIN ABCI12, CHLOROPLASTIC"/>
    <property type="match status" value="1"/>
</dbReference>
<comment type="subcellular location">
    <subcellularLocation>
        <location evidence="1">Membrane</location>
        <topology evidence="1">Multi-pass membrane protein</topology>
    </subcellularLocation>
</comment>
<feature type="transmembrane region" description="Helical" evidence="5">
    <location>
        <begin position="201"/>
        <end position="222"/>
    </location>
</feature>
<evidence type="ECO:0000256" key="3">
    <source>
        <dbReference type="ARBA" id="ARBA00022989"/>
    </source>
</evidence>
<dbReference type="RefSeq" id="WP_035146922.1">
    <property type="nucleotide sequence ID" value="NZ_JAAZWO010000008.1"/>
</dbReference>
<keyword evidence="7" id="KW-1185">Reference proteome</keyword>
<evidence type="ECO:0000313" key="7">
    <source>
        <dbReference type="Proteomes" id="UP000563151"/>
    </source>
</evidence>
<dbReference type="GO" id="GO:0005886">
    <property type="term" value="C:plasma membrane"/>
    <property type="evidence" value="ECO:0007669"/>
    <property type="project" value="UniProtKB-ARBA"/>
</dbReference>
<feature type="transmembrane region" description="Helical" evidence="5">
    <location>
        <begin position="66"/>
        <end position="86"/>
    </location>
</feature>
<keyword evidence="2 5" id="KW-0812">Transmembrane</keyword>
<dbReference type="AlphaFoldDB" id="A0A923J1Y7"/>
<reference evidence="6 7" key="1">
    <citation type="submission" date="2020-04" db="EMBL/GenBank/DDBJ databases">
        <title>Genomic insights into acetone-butanol-ethanol (ABE) fermentation by sequencing solventogenic clostridia strains.</title>
        <authorList>
            <person name="Brown S."/>
        </authorList>
    </citation>
    <scope>NUCLEOTIDE SEQUENCE [LARGE SCALE GENOMIC DNA]</scope>
    <source>
        <strain evidence="6 7">DJ011</strain>
    </source>
</reference>
<evidence type="ECO:0000256" key="4">
    <source>
        <dbReference type="ARBA" id="ARBA00023136"/>
    </source>
</evidence>
<dbReference type="EMBL" id="JAAZWO010000008">
    <property type="protein sequence ID" value="MBC2397883.1"/>
    <property type="molecule type" value="Genomic_DNA"/>
</dbReference>
<dbReference type="CDD" id="cd16914">
    <property type="entry name" value="EcfT"/>
    <property type="match status" value="1"/>
</dbReference>
<gene>
    <name evidence="6" type="ORF">HGG79_08860</name>
</gene>
<dbReference type="InterPro" id="IPR003339">
    <property type="entry name" value="ABC/ECF_trnsptr_transmembrane"/>
</dbReference>
<feature type="transmembrane region" description="Helical" evidence="5">
    <location>
        <begin position="261"/>
        <end position="281"/>
    </location>
</feature>
<dbReference type="Pfam" id="PF02361">
    <property type="entry name" value="CbiQ"/>
    <property type="match status" value="1"/>
</dbReference>
<evidence type="ECO:0000256" key="1">
    <source>
        <dbReference type="ARBA" id="ARBA00004141"/>
    </source>
</evidence>
<sequence>MRNEFAEVESKESIFNYLDVRTKMIMLVCFAVIGMVLSGWKALFTIFLFVWIIVIVSKVSLRKVKVLIILNLLTVWGIIWIQAIFYEAYPRTPLLYILPPMVVEPSTPIIGGLWEGIAIYYEGFVHGMTQSLRMVIPMTFGMLIFWTEDPIRILIGLNKLKLPYTISFMVMTCLRFIPITFSEVKVTVNSQKLRKYKPFDAKGVIFLYGIYRTVIQTLVPLLSNCIRKSMNMARSADSRAFRAYDERTQLRKIEMKIFDKIIITLFFLLTIGIILCKLLAYCSNARIYYNNRLLPIYWFTHKYL</sequence>